<evidence type="ECO:0000256" key="12">
    <source>
        <dbReference type="ARBA" id="ARBA00022741"/>
    </source>
</evidence>
<dbReference type="Gene3D" id="3.30.200.20">
    <property type="entry name" value="Phosphorylase Kinase, domain 1"/>
    <property type="match status" value="1"/>
</dbReference>
<evidence type="ECO:0000256" key="22">
    <source>
        <dbReference type="PIRNR" id="PIRNR038146"/>
    </source>
</evidence>
<dbReference type="GO" id="GO:0005737">
    <property type="term" value="C:cytoplasm"/>
    <property type="evidence" value="ECO:0007669"/>
    <property type="project" value="UniProtKB-SubCell"/>
</dbReference>
<dbReference type="GO" id="GO:0042254">
    <property type="term" value="P:ribosome biogenesis"/>
    <property type="evidence" value="ECO:0007669"/>
    <property type="project" value="UniProtKB-KW"/>
</dbReference>
<keyword evidence="6" id="KW-0690">Ribosome biogenesis</keyword>
<keyword evidence="15 22" id="KW-0460">Magnesium</keyword>
<comment type="subunit">
    <text evidence="20">Interacts with CASP10. Interacts with IRF3; RIOK3 probably mediates the interaction of TBK1 with IRF3. Associated with 40S pre-ribosomal particles.</text>
</comment>
<dbReference type="PIRSF" id="PIRSF038146">
    <property type="entry name" value="Ser/Thr_PK_RIO3"/>
    <property type="match status" value="1"/>
</dbReference>
<dbReference type="EnsemblMetazoa" id="XM_028282470.2">
    <property type="protein sequence ID" value="XP_028138271.1"/>
    <property type="gene ID" value="LOC114332648"/>
</dbReference>
<comment type="catalytic activity">
    <reaction evidence="19 22">
        <text>L-seryl-[protein] + ATP = O-phospho-L-seryl-[protein] + ADP + H(+)</text>
        <dbReference type="Rhea" id="RHEA:17989"/>
        <dbReference type="Rhea" id="RHEA-COMP:9863"/>
        <dbReference type="Rhea" id="RHEA-COMP:11604"/>
        <dbReference type="ChEBI" id="CHEBI:15378"/>
        <dbReference type="ChEBI" id="CHEBI:29999"/>
        <dbReference type="ChEBI" id="CHEBI:30616"/>
        <dbReference type="ChEBI" id="CHEBI:83421"/>
        <dbReference type="ChEBI" id="CHEBI:456216"/>
        <dbReference type="EC" id="2.7.11.1"/>
    </reaction>
</comment>
<dbReference type="GeneID" id="114332648"/>
<dbReference type="Pfam" id="PF01163">
    <property type="entry name" value="RIO1"/>
    <property type="match status" value="1"/>
</dbReference>
<dbReference type="GO" id="GO:0046872">
    <property type="term" value="F:metal ion binding"/>
    <property type="evidence" value="ECO:0007669"/>
    <property type="project" value="UniProtKB-UniRule"/>
</dbReference>
<keyword evidence="13 22" id="KW-0418">Kinase</keyword>
<accession>A0A6P7FPY3</accession>
<evidence type="ECO:0000256" key="3">
    <source>
        <dbReference type="ARBA" id="ARBA00009196"/>
    </source>
</evidence>
<dbReference type="KEGG" id="dvv:114332648"/>
<dbReference type="SUPFAM" id="SSF56112">
    <property type="entry name" value="Protein kinase-like (PK-like)"/>
    <property type="match status" value="1"/>
</dbReference>
<dbReference type="GO" id="GO:0051607">
    <property type="term" value="P:defense response to virus"/>
    <property type="evidence" value="ECO:0007669"/>
    <property type="project" value="UniProtKB-KW"/>
</dbReference>
<protein>
    <recommendedName>
        <fullName evidence="21 22">Serine/threonine-protein kinase RIO3</fullName>
        <ecNumber evidence="4 22">2.7.11.1</ecNumber>
    </recommendedName>
</protein>
<feature type="domain" description="RIO kinase" evidence="23">
    <location>
        <begin position="224"/>
        <end position="469"/>
    </location>
</feature>
<evidence type="ECO:0000256" key="15">
    <source>
        <dbReference type="ARBA" id="ARBA00022842"/>
    </source>
</evidence>
<organism evidence="26">
    <name type="scientific">Diabrotica virgifera virgifera</name>
    <name type="common">western corn rootworm</name>
    <dbReference type="NCBI Taxonomy" id="50390"/>
    <lineage>
        <taxon>Eukaryota</taxon>
        <taxon>Metazoa</taxon>
        <taxon>Ecdysozoa</taxon>
        <taxon>Arthropoda</taxon>
        <taxon>Hexapoda</taxon>
        <taxon>Insecta</taxon>
        <taxon>Pterygota</taxon>
        <taxon>Neoptera</taxon>
        <taxon>Endopterygota</taxon>
        <taxon>Coleoptera</taxon>
        <taxon>Polyphaga</taxon>
        <taxon>Cucujiformia</taxon>
        <taxon>Chrysomeloidea</taxon>
        <taxon>Chrysomelidae</taxon>
        <taxon>Galerucinae</taxon>
        <taxon>Diabroticina</taxon>
        <taxon>Diabroticites</taxon>
        <taxon>Diabrotica</taxon>
    </lineage>
</organism>
<dbReference type="InterPro" id="IPR051272">
    <property type="entry name" value="RIO-type_Ser/Thr_kinase"/>
</dbReference>
<evidence type="ECO:0000259" key="23">
    <source>
        <dbReference type="SMART" id="SM00090"/>
    </source>
</evidence>
<dbReference type="InterPro" id="IPR017406">
    <property type="entry name" value="Ser/Thr_kinase_Rio3"/>
</dbReference>
<dbReference type="Gene3D" id="1.10.510.10">
    <property type="entry name" value="Transferase(Phosphotransferase) domain 1"/>
    <property type="match status" value="1"/>
</dbReference>
<evidence type="ECO:0000256" key="4">
    <source>
        <dbReference type="ARBA" id="ARBA00012513"/>
    </source>
</evidence>
<dbReference type="PROSITE" id="PS01245">
    <property type="entry name" value="RIO1"/>
    <property type="match status" value="1"/>
</dbReference>
<dbReference type="InterPro" id="IPR000687">
    <property type="entry name" value="RIO_kinase"/>
</dbReference>
<evidence type="ECO:0000256" key="21">
    <source>
        <dbReference type="ARBA" id="ARBA00068351"/>
    </source>
</evidence>
<evidence type="ECO:0000256" key="20">
    <source>
        <dbReference type="ARBA" id="ARBA00064322"/>
    </source>
</evidence>
<dbReference type="InterPro" id="IPR018935">
    <property type="entry name" value="RIO_kinase_CS"/>
</dbReference>
<evidence type="ECO:0000256" key="17">
    <source>
        <dbReference type="ARBA" id="ARBA00023118"/>
    </source>
</evidence>
<evidence type="ECO:0000256" key="16">
    <source>
        <dbReference type="ARBA" id="ARBA00022859"/>
    </source>
</evidence>
<keyword evidence="14" id="KW-0067">ATP-binding</keyword>
<evidence type="ECO:0000256" key="2">
    <source>
        <dbReference type="ARBA" id="ARBA00004496"/>
    </source>
</evidence>
<keyword evidence="16" id="KW-0391">Immunity</keyword>
<comment type="subcellular location">
    <subcellularLocation>
        <location evidence="2">Cytoplasm</location>
    </subcellularLocation>
</comment>
<dbReference type="GO" id="GO:0005524">
    <property type="term" value="F:ATP binding"/>
    <property type="evidence" value="ECO:0007669"/>
    <property type="project" value="UniProtKB-UniRule"/>
</dbReference>
<evidence type="ECO:0000256" key="19">
    <source>
        <dbReference type="ARBA" id="ARBA00048679"/>
    </source>
</evidence>
<dbReference type="PANTHER" id="PTHR45723">
    <property type="entry name" value="SERINE/THREONINE-PROTEIN KINASE RIO1"/>
    <property type="match status" value="1"/>
</dbReference>
<dbReference type="RefSeq" id="XP_028138271.1">
    <property type="nucleotide sequence ID" value="XM_028282470.1"/>
</dbReference>
<dbReference type="FunFam" id="3.30.200.20:FF:000200">
    <property type="entry name" value="Serine/threonine-protein kinase RIO3"/>
    <property type="match status" value="1"/>
</dbReference>
<evidence type="ECO:0000256" key="1">
    <source>
        <dbReference type="ARBA" id="ARBA00001946"/>
    </source>
</evidence>
<evidence type="ECO:0000313" key="24">
    <source>
        <dbReference type="EnsemblMetazoa" id="XP_028138271.1"/>
    </source>
</evidence>
<evidence type="ECO:0000256" key="6">
    <source>
        <dbReference type="ARBA" id="ARBA00022517"/>
    </source>
</evidence>
<proteinExistence type="inferred from homology"/>
<dbReference type="Proteomes" id="UP001652700">
    <property type="component" value="Unplaced"/>
</dbReference>
<reference evidence="24" key="2">
    <citation type="submission" date="2025-05" db="UniProtKB">
        <authorList>
            <consortium name="EnsemblMetazoa"/>
        </authorList>
    </citation>
    <scope>IDENTIFICATION</scope>
</reference>
<name>A0A6P7FPY3_DIAVI</name>
<evidence type="ECO:0000256" key="13">
    <source>
        <dbReference type="ARBA" id="ARBA00022777"/>
    </source>
</evidence>
<evidence type="ECO:0000256" key="8">
    <source>
        <dbReference type="ARBA" id="ARBA00022553"/>
    </source>
</evidence>
<dbReference type="FunCoup" id="A0A6P7FPY3">
    <property type="interactions" value="990"/>
</dbReference>
<gene>
    <name evidence="26" type="primary">LOC114332648</name>
</gene>
<dbReference type="OrthoDB" id="205248at2759"/>
<dbReference type="AlphaFoldDB" id="A0A6P7FPY3"/>
<keyword evidence="11 22" id="KW-0479">Metal-binding</keyword>
<comment type="similarity">
    <text evidence="3 22">Belongs to the protein kinase superfamily. RIO-type Ser/Thr kinase family.</text>
</comment>
<evidence type="ECO:0000256" key="14">
    <source>
        <dbReference type="ARBA" id="ARBA00022840"/>
    </source>
</evidence>
<keyword evidence="7 22" id="KW-0723">Serine/threonine-protein kinase</keyword>
<keyword evidence="8" id="KW-0597">Phosphoprotein</keyword>
<evidence type="ECO:0000256" key="18">
    <source>
        <dbReference type="ARBA" id="ARBA00047899"/>
    </source>
</evidence>
<dbReference type="GO" id="GO:0045087">
    <property type="term" value="P:innate immune response"/>
    <property type="evidence" value="ECO:0007669"/>
    <property type="project" value="UniProtKB-KW"/>
</dbReference>
<dbReference type="InParanoid" id="A0A6P7FPY3"/>
<keyword evidence="5" id="KW-0963">Cytoplasm</keyword>
<reference evidence="26" key="1">
    <citation type="submission" date="2025-04" db="UniProtKB">
        <authorList>
            <consortium name="RefSeq"/>
        </authorList>
    </citation>
    <scope>IDENTIFICATION</scope>
    <source>
        <tissue evidence="26">Whole insect</tissue>
    </source>
</reference>
<evidence type="ECO:0000256" key="5">
    <source>
        <dbReference type="ARBA" id="ARBA00022490"/>
    </source>
</evidence>
<sequence>MSCPWATIEKPEPVNLEEIMSEEVARELQAKEDKKLKPEVNEQLENAEQLPTDIPSDILKALSNDAFDSDETIAKMLQMQYDKEYDDQLKRTEEKFNGSSKVSISFDNYRRAPLNEDFISDSEEEEIVDVRDRKFWDRFESLEREFASIPQCGYKVQPDGQMVTKHDVVMSGRKNACKLLSFPPEFQTGDGENFDLKLSNKVFNSLKMYSKNEQHARRHKVHDKKEDQATAEFGVDEFTRLLLYKMINNQLLERVNGVISIGKEAVILHADSDPSFPFDSNLPKECVIKIFKTTLSEFKQRDKYIKDDHRFKDRIGKQTARKTVYIWAEKEMANLMRLQKAEIPCPKVVTLKNHLLVMSFIGENHRPAPKLKDAVMSDADYIVAYEQVTENMKALYDKANLIHADLSEYNILWYQDQCYFIDVSQSVEPSHENAFHFLYRDCTNVTKFFSKKDVPEVATPDELFTSITGCDFRDQIALANIRESFKMKPHLVDKPGIELTYNFNTAWEKTKAGEISGVVSEGDLNVKKVISAIPEDISLVEPPKA</sequence>
<keyword evidence="25" id="KW-1185">Reference proteome</keyword>
<comment type="catalytic activity">
    <reaction evidence="18 22">
        <text>L-threonyl-[protein] + ATP = O-phospho-L-threonyl-[protein] + ADP + H(+)</text>
        <dbReference type="Rhea" id="RHEA:46608"/>
        <dbReference type="Rhea" id="RHEA-COMP:11060"/>
        <dbReference type="Rhea" id="RHEA-COMP:11605"/>
        <dbReference type="ChEBI" id="CHEBI:15378"/>
        <dbReference type="ChEBI" id="CHEBI:30013"/>
        <dbReference type="ChEBI" id="CHEBI:30616"/>
        <dbReference type="ChEBI" id="CHEBI:61977"/>
        <dbReference type="ChEBI" id="CHEBI:456216"/>
        <dbReference type="EC" id="2.7.11.1"/>
    </reaction>
</comment>
<evidence type="ECO:0000256" key="10">
    <source>
        <dbReference type="ARBA" id="ARBA00022679"/>
    </source>
</evidence>
<dbReference type="GO" id="GO:0004674">
    <property type="term" value="F:protein serine/threonine kinase activity"/>
    <property type="evidence" value="ECO:0007669"/>
    <property type="project" value="UniProtKB-UniRule"/>
</dbReference>
<keyword evidence="17" id="KW-0051">Antiviral defense</keyword>
<dbReference type="CDD" id="cd05146">
    <property type="entry name" value="RIO3_euk"/>
    <property type="match status" value="1"/>
</dbReference>
<keyword evidence="12 22" id="KW-0547">Nucleotide-binding</keyword>
<dbReference type="EC" id="2.7.11.1" evidence="4 22"/>
<comment type="cofactor">
    <cofactor evidence="1 22">
        <name>Mg(2+)</name>
        <dbReference type="ChEBI" id="CHEBI:18420"/>
    </cofactor>
</comment>
<evidence type="ECO:0000256" key="11">
    <source>
        <dbReference type="ARBA" id="ARBA00022723"/>
    </source>
</evidence>
<evidence type="ECO:0000256" key="9">
    <source>
        <dbReference type="ARBA" id="ARBA00022588"/>
    </source>
</evidence>
<evidence type="ECO:0000313" key="26">
    <source>
        <dbReference type="RefSeq" id="XP_028138271.1"/>
    </source>
</evidence>
<dbReference type="InterPro" id="IPR011009">
    <property type="entry name" value="Kinase-like_dom_sf"/>
</dbReference>
<keyword evidence="9" id="KW-0399">Innate immunity</keyword>
<keyword evidence="10 22" id="KW-0808">Transferase</keyword>
<dbReference type="InterPro" id="IPR018934">
    <property type="entry name" value="RIO_dom"/>
</dbReference>
<evidence type="ECO:0000256" key="7">
    <source>
        <dbReference type="ARBA" id="ARBA00022527"/>
    </source>
</evidence>
<dbReference type="SMART" id="SM00090">
    <property type="entry name" value="RIO"/>
    <property type="match status" value="1"/>
</dbReference>
<evidence type="ECO:0000313" key="25">
    <source>
        <dbReference type="Proteomes" id="UP001652700"/>
    </source>
</evidence>